<dbReference type="InterPro" id="IPR036259">
    <property type="entry name" value="MFS_trans_sf"/>
</dbReference>
<dbReference type="AlphaFoldDB" id="A0A4D4LCX7"/>
<dbReference type="CDD" id="cd17355">
    <property type="entry name" value="MFS_YcxA_like"/>
    <property type="match status" value="1"/>
</dbReference>
<comment type="subcellular location">
    <subcellularLocation>
        <location evidence="1">Cell membrane</location>
        <topology evidence="1">Multi-pass membrane protein</topology>
    </subcellularLocation>
</comment>
<feature type="region of interest" description="Disordered" evidence="5">
    <location>
        <begin position="457"/>
        <end position="550"/>
    </location>
</feature>
<dbReference type="Pfam" id="PF07690">
    <property type="entry name" value="MFS_1"/>
    <property type="match status" value="1"/>
</dbReference>
<dbReference type="GO" id="GO:0022857">
    <property type="term" value="F:transmembrane transporter activity"/>
    <property type="evidence" value="ECO:0007669"/>
    <property type="project" value="InterPro"/>
</dbReference>
<sequence>MLSLGPLVRADQLLDAGPVTQTTELSDPHEQDEQPERPARPTRRALLRLPHRAWSVAAIAFVTIIGAAGFASLPGLLIDPLHEEFGWSRGTIGFAVSVNLALYGLTAPFAAALMDRFGIRKVVAAALVVIAAGGGLTVFMSEPWQLMLCWGVLVGLGSGSMALAFAATVTNRWFVARRGLVTGILTAGGASGQLIFLPLLSWIVEGHEWRPAAITVSVAALAIVPLVWLLLRDYPSDVGLAAYGADGPPVQRPAPRRGAARRAVKALTSASRTGSFWLLAGTFAICGASTNGLVKTHFVPAAHDHGMPVTAAASLLAVIGVFDIVGTVASGWFTDRFDARRLLAVYYALRGLSLMFLPILLDDVVHPPMLFFIVFYGLDWVATVPPTMALCREQYGEDSAIVFGWVLASHQVGAGVVAFVGGAARDTFGSYDLVWYGSGALCAIAALMSLVIRRGPGRRPRRHRSRGRRILAPAAGHAAEPHIDAEGRAGRGTDRTPRKAAWAYANGWPQGSAVNSPKEPRWKSSGPDRAAGSSVPRARTRPTTTRWSPPVCTVWIAQSIHAGTSASRGEPVTGDGS</sequence>
<evidence type="ECO:0000256" key="5">
    <source>
        <dbReference type="SAM" id="MobiDB-lite"/>
    </source>
</evidence>
<feature type="transmembrane region" description="Helical" evidence="6">
    <location>
        <begin position="209"/>
        <end position="231"/>
    </location>
</feature>
<evidence type="ECO:0000256" key="3">
    <source>
        <dbReference type="ARBA" id="ARBA00022989"/>
    </source>
</evidence>
<accession>A0A4D4LCX7</accession>
<dbReference type="EMBL" id="BJHW01000001">
    <property type="protein sequence ID" value="GDY55799.1"/>
    <property type="molecule type" value="Genomic_DNA"/>
</dbReference>
<evidence type="ECO:0000256" key="6">
    <source>
        <dbReference type="SAM" id="Phobius"/>
    </source>
</evidence>
<keyword evidence="3 6" id="KW-1133">Transmembrane helix</keyword>
<feature type="transmembrane region" description="Helical" evidence="6">
    <location>
        <begin position="306"/>
        <end position="330"/>
    </location>
</feature>
<protein>
    <recommendedName>
        <fullName evidence="7">Major facilitator superfamily (MFS) profile domain-containing protein</fullName>
    </recommendedName>
</protein>
<keyword evidence="4 6" id="KW-0472">Membrane</keyword>
<feature type="transmembrane region" description="Helical" evidence="6">
    <location>
        <begin position="53"/>
        <end position="78"/>
    </location>
</feature>
<evidence type="ECO:0000313" key="8">
    <source>
        <dbReference type="EMBL" id="GDY55799.1"/>
    </source>
</evidence>
<dbReference type="PROSITE" id="PS50850">
    <property type="entry name" value="MFS"/>
    <property type="match status" value="1"/>
</dbReference>
<feature type="transmembrane region" description="Helical" evidence="6">
    <location>
        <begin position="179"/>
        <end position="203"/>
    </location>
</feature>
<dbReference type="GO" id="GO:0005886">
    <property type="term" value="C:plasma membrane"/>
    <property type="evidence" value="ECO:0007669"/>
    <property type="project" value="UniProtKB-SubCell"/>
</dbReference>
<feature type="compositionally biased region" description="Basic residues" evidence="5">
    <location>
        <begin position="457"/>
        <end position="469"/>
    </location>
</feature>
<evidence type="ECO:0000313" key="9">
    <source>
        <dbReference type="Proteomes" id="UP000301309"/>
    </source>
</evidence>
<dbReference type="PANTHER" id="PTHR11360">
    <property type="entry name" value="MONOCARBOXYLATE TRANSPORTER"/>
    <property type="match status" value="1"/>
</dbReference>
<keyword evidence="2 6" id="KW-0812">Transmembrane</keyword>
<dbReference type="InterPro" id="IPR050327">
    <property type="entry name" value="Proton-linked_MCT"/>
</dbReference>
<keyword evidence="9" id="KW-1185">Reference proteome</keyword>
<organism evidence="8 9">
    <name type="scientific">Streptomyces violaceusniger</name>
    <dbReference type="NCBI Taxonomy" id="68280"/>
    <lineage>
        <taxon>Bacteria</taxon>
        <taxon>Bacillati</taxon>
        <taxon>Actinomycetota</taxon>
        <taxon>Actinomycetes</taxon>
        <taxon>Kitasatosporales</taxon>
        <taxon>Streptomycetaceae</taxon>
        <taxon>Streptomyces</taxon>
        <taxon>Streptomyces violaceusniger group</taxon>
    </lineage>
</organism>
<dbReference type="SUPFAM" id="SSF103473">
    <property type="entry name" value="MFS general substrate transporter"/>
    <property type="match status" value="1"/>
</dbReference>
<dbReference type="Gene3D" id="1.20.1250.20">
    <property type="entry name" value="MFS general substrate transporter like domains"/>
    <property type="match status" value="2"/>
</dbReference>
<feature type="transmembrane region" description="Helical" evidence="6">
    <location>
        <begin position="122"/>
        <end position="139"/>
    </location>
</feature>
<comment type="caution">
    <text evidence="8">The sequence shown here is derived from an EMBL/GenBank/DDBJ whole genome shotgun (WGS) entry which is preliminary data.</text>
</comment>
<reference evidence="8 9" key="1">
    <citation type="journal article" date="2020" name="Int. J. Syst. Evol. Microbiol.">
        <title>Reclassification of Streptomyces castelarensis and Streptomyces sporoclivatus as later heterotypic synonyms of Streptomyces antimycoticus.</title>
        <authorList>
            <person name="Komaki H."/>
            <person name="Tamura T."/>
        </authorList>
    </citation>
    <scope>NUCLEOTIDE SEQUENCE [LARGE SCALE GENOMIC DNA]</scope>
    <source>
        <strain evidence="8 9">NBRC 13459</strain>
    </source>
</reference>
<evidence type="ECO:0000256" key="1">
    <source>
        <dbReference type="ARBA" id="ARBA00004651"/>
    </source>
</evidence>
<evidence type="ECO:0000256" key="2">
    <source>
        <dbReference type="ARBA" id="ARBA00022692"/>
    </source>
</evidence>
<dbReference type="PANTHER" id="PTHR11360:SF284">
    <property type="entry name" value="EG:103B4.3 PROTEIN-RELATED"/>
    <property type="match status" value="1"/>
</dbReference>
<feature type="transmembrane region" description="Helical" evidence="6">
    <location>
        <begin position="145"/>
        <end position="167"/>
    </location>
</feature>
<dbReference type="InterPro" id="IPR020846">
    <property type="entry name" value="MFS_dom"/>
</dbReference>
<name>A0A4D4LCX7_STRVO</name>
<feature type="compositionally biased region" description="Low complexity" evidence="5">
    <location>
        <begin position="541"/>
        <end position="550"/>
    </location>
</feature>
<feature type="transmembrane region" description="Helical" evidence="6">
    <location>
        <begin position="400"/>
        <end position="421"/>
    </location>
</feature>
<feature type="compositionally biased region" description="Basic and acidic residues" evidence="5">
    <location>
        <begin position="479"/>
        <end position="497"/>
    </location>
</feature>
<evidence type="ECO:0000256" key="4">
    <source>
        <dbReference type="ARBA" id="ARBA00023136"/>
    </source>
</evidence>
<feature type="transmembrane region" description="Helical" evidence="6">
    <location>
        <begin position="90"/>
        <end position="110"/>
    </location>
</feature>
<proteinExistence type="predicted"/>
<dbReference type="InterPro" id="IPR011701">
    <property type="entry name" value="MFS"/>
</dbReference>
<feature type="transmembrane region" description="Helical" evidence="6">
    <location>
        <begin position="367"/>
        <end position="388"/>
    </location>
</feature>
<feature type="domain" description="Major facilitator superfamily (MFS) profile" evidence="7">
    <location>
        <begin position="55"/>
        <end position="457"/>
    </location>
</feature>
<evidence type="ECO:0000259" key="7">
    <source>
        <dbReference type="PROSITE" id="PS50850"/>
    </source>
</evidence>
<dbReference type="Proteomes" id="UP000301309">
    <property type="component" value="Unassembled WGS sequence"/>
</dbReference>
<feature type="transmembrane region" description="Helical" evidence="6">
    <location>
        <begin position="275"/>
        <end position="294"/>
    </location>
</feature>
<feature type="transmembrane region" description="Helical" evidence="6">
    <location>
        <begin position="342"/>
        <end position="361"/>
    </location>
</feature>
<feature type="transmembrane region" description="Helical" evidence="6">
    <location>
        <begin position="433"/>
        <end position="452"/>
    </location>
</feature>
<gene>
    <name evidence="8" type="ORF">SVIO_064220</name>
</gene>